<name>A0A0A8ZAI1_ARUDO</name>
<dbReference type="AlphaFoldDB" id="A0A0A8ZAI1"/>
<accession>A0A0A8ZAI1</accession>
<organism evidence="1">
    <name type="scientific">Arundo donax</name>
    <name type="common">Giant reed</name>
    <name type="synonym">Donax arundinaceus</name>
    <dbReference type="NCBI Taxonomy" id="35708"/>
    <lineage>
        <taxon>Eukaryota</taxon>
        <taxon>Viridiplantae</taxon>
        <taxon>Streptophyta</taxon>
        <taxon>Embryophyta</taxon>
        <taxon>Tracheophyta</taxon>
        <taxon>Spermatophyta</taxon>
        <taxon>Magnoliopsida</taxon>
        <taxon>Liliopsida</taxon>
        <taxon>Poales</taxon>
        <taxon>Poaceae</taxon>
        <taxon>PACMAD clade</taxon>
        <taxon>Arundinoideae</taxon>
        <taxon>Arundineae</taxon>
        <taxon>Arundo</taxon>
    </lineage>
</organism>
<proteinExistence type="predicted"/>
<reference evidence="1" key="2">
    <citation type="journal article" date="2015" name="Data Brief">
        <title>Shoot transcriptome of the giant reed, Arundo donax.</title>
        <authorList>
            <person name="Barrero R.A."/>
            <person name="Guerrero F.D."/>
            <person name="Moolhuijzen P."/>
            <person name="Goolsby J.A."/>
            <person name="Tidwell J."/>
            <person name="Bellgard S.E."/>
            <person name="Bellgard M.I."/>
        </authorList>
    </citation>
    <scope>NUCLEOTIDE SEQUENCE</scope>
    <source>
        <tissue evidence="1">Shoot tissue taken approximately 20 cm above the soil surface</tissue>
    </source>
</reference>
<protein>
    <submittedName>
        <fullName evidence="1">Uncharacterized protein</fullName>
    </submittedName>
</protein>
<reference evidence="1" key="1">
    <citation type="submission" date="2014-09" db="EMBL/GenBank/DDBJ databases">
        <authorList>
            <person name="Magalhaes I.L.F."/>
            <person name="Oliveira U."/>
            <person name="Santos F.R."/>
            <person name="Vidigal T.H.D.A."/>
            <person name="Brescovit A.D."/>
            <person name="Santos A.J."/>
        </authorList>
    </citation>
    <scope>NUCLEOTIDE SEQUENCE</scope>
    <source>
        <tissue evidence="1">Shoot tissue taken approximately 20 cm above the soil surface</tissue>
    </source>
</reference>
<sequence>MHTELFSFSFFEEKCRG</sequence>
<dbReference type="EMBL" id="GBRH01263242">
    <property type="protein sequence ID" value="JAD34653.1"/>
    <property type="molecule type" value="Transcribed_RNA"/>
</dbReference>
<evidence type="ECO:0000313" key="1">
    <source>
        <dbReference type="EMBL" id="JAD34653.1"/>
    </source>
</evidence>